<dbReference type="InterPro" id="IPR040079">
    <property type="entry name" value="Glutathione_S-Trfase"/>
</dbReference>
<dbReference type="SFLD" id="SFLDS00019">
    <property type="entry name" value="Glutathione_Transferase_(cytos"/>
    <property type="match status" value="1"/>
</dbReference>
<dbReference type="InterPro" id="IPR004046">
    <property type="entry name" value="GST_C"/>
</dbReference>
<dbReference type="EC" id="2.5.1.18" evidence="5"/>
<reference evidence="6" key="1">
    <citation type="journal article" date="2010" name="Nat. Biotechnol.">
        <title>Draft genome sequence of the oilseed species Ricinus communis.</title>
        <authorList>
            <person name="Chan A.P."/>
            <person name="Crabtree J."/>
            <person name="Zhao Q."/>
            <person name="Lorenzi H."/>
            <person name="Orvis J."/>
            <person name="Puiu D."/>
            <person name="Melake-Berhan A."/>
            <person name="Jones K.M."/>
            <person name="Redman J."/>
            <person name="Chen G."/>
            <person name="Cahoon E.B."/>
            <person name="Gedil M."/>
            <person name="Stanke M."/>
            <person name="Haas B.J."/>
            <person name="Wortman J.R."/>
            <person name="Fraser-Liggett C.M."/>
            <person name="Ravel J."/>
            <person name="Rabinowicz P.D."/>
        </authorList>
    </citation>
    <scope>NUCLEOTIDE SEQUENCE [LARGE SCALE GENOMIC DNA]</scope>
    <source>
        <strain evidence="6">cv. Hale</strain>
    </source>
</reference>
<evidence type="ECO:0000313" key="5">
    <source>
        <dbReference type="EMBL" id="EEF26935.1"/>
    </source>
</evidence>
<dbReference type="Proteomes" id="UP000008311">
    <property type="component" value="Unassembled WGS sequence"/>
</dbReference>
<feature type="domain" description="GST N-terminal" evidence="3">
    <location>
        <begin position="1"/>
        <end position="85"/>
    </location>
</feature>
<dbReference type="GO" id="GO:0005737">
    <property type="term" value="C:cytoplasm"/>
    <property type="evidence" value="ECO:0000318"/>
    <property type="project" value="GO_Central"/>
</dbReference>
<evidence type="ECO:0000259" key="3">
    <source>
        <dbReference type="PROSITE" id="PS50404"/>
    </source>
</evidence>
<dbReference type="SMR" id="B9TB28"/>
<name>B9TB28_RICCO</name>
<dbReference type="InterPro" id="IPR004045">
    <property type="entry name" value="Glutathione_S-Trfase_N"/>
</dbReference>
<dbReference type="Gene3D" id="1.20.1050.10">
    <property type="match status" value="1"/>
</dbReference>
<dbReference type="CDD" id="cd03048">
    <property type="entry name" value="GST_N_Ure2p_like"/>
    <property type="match status" value="1"/>
</dbReference>
<dbReference type="InterPro" id="IPR036282">
    <property type="entry name" value="Glutathione-S-Trfase_C_sf"/>
</dbReference>
<dbReference type="Gene3D" id="3.40.30.10">
    <property type="entry name" value="Glutaredoxin"/>
    <property type="match status" value="1"/>
</dbReference>
<dbReference type="EMBL" id="EQ976149">
    <property type="protein sequence ID" value="EEF26935.1"/>
    <property type="molecule type" value="Genomic_DNA"/>
</dbReference>
<organism evidence="5 6">
    <name type="scientific">Ricinus communis</name>
    <name type="common">Castor bean</name>
    <dbReference type="NCBI Taxonomy" id="3988"/>
    <lineage>
        <taxon>Eukaryota</taxon>
        <taxon>Viridiplantae</taxon>
        <taxon>Streptophyta</taxon>
        <taxon>Embryophyta</taxon>
        <taxon>Tracheophyta</taxon>
        <taxon>Spermatophyta</taxon>
        <taxon>Magnoliopsida</taxon>
        <taxon>eudicotyledons</taxon>
        <taxon>Gunneridae</taxon>
        <taxon>Pentapetalae</taxon>
        <taxon>rosids</taxon>
        <taxon>fabids</taxon>
        <taxon>Malpighiales</taxon>
        <taxon>Euphorbiaceae</taxon>
        <taxon>Acalyphoideae</taxon>
        <taxon>Acalypheae</taxon>
        <taxon>Ricinus</taxon>
    </lineage>
</organism>
<feature type="domain" description="GST C-terminal" evidence="4">
    <location>
        <begin position="88"/>
        <end position="222"/>
    </location>
</feature>
<dbReference type="PROSITE" id="PS50405">
    <property type="entry name" value="GST_CTER"/>
    <property type="match status" value="1"/>
</dbReference>
<dbReference type="Pfam" id="PF00043">
    <property type="entry name" value="GST_C"/>
    <property type="match status" value="1"/>
</dbReference>
<evidence type="ECO:0000259" key="4">
    <source>
        <dbReference type="PROSITE" id="PS50405"/>
    </source>
</evidence>
<dbReference type="eggNOG" id="KOG0867">
    <property type="taxonomic scope" value="Eukaryota"/>
</dbReference>
<accession>B9TB28</accession>
<dbReference type="STRING" id="3988.B9TB28"/>
<comment type="similarity">
    <text evidence="1 2">Belongs to the GST superfamily.</text>
</comment>
<proteinExistence type="inferred from homology"/>
<dbReference type="PANTHER" id="PTHR44051">
    <property type="entry name" value="GLUTATHIONE S-TRANSFERASE-RELATED"/>
    <property type="match status" value="1"/>
</dbReference>
<dbReference type="GO" id="GO:0004364">
    <property type="term" value="F:glutathione transferase activity"/>
    <property type="evidence" value="ECO:0000318"/>
    <property type="project" value="GO_Central"/>
</dbReference>
<evidence type="ECO:0000256" key="2">
    <source>
        <dbReference type="RuleBase" id="RU003494"/>
    </source>
</evidence>
<dbReference type="InterPro" id="IPR010987">
    <property type="entry name" value="Glutathione-S-Trfase_C-like"/>
</dbReference>
<keyword evidence="5" id="KW-0808">Transferase</keyword>
<dbReference type="InterPro" id="IPR036249">
    <property type="entry name" value="Thioredoxin-like_sf"/>
</dbReference>
<keyword evidence="6" id="KW-1185">Reference proteome</keyword>
<dbReference type="InParanoid" id="B9TB28"/>
<dbReference type="PANTHER" id="PTHR44051:SF8">
    <property type="entry name" value="GLUTATHIONE S-TRANSFERASE GSTA"/>
    <property type="match status" value="1"/>
</dbReference>
<dbReference type="SUPFAM" id="SSF47616">
    <property type="entry name" value="GST C-terminal domain-like"/>
    <property type="match status" value="1"/>
</dbReference>
<dbReference type="AlphaFoldDB" id="B9TB28"/>
<dbReference type="PROSITE" id="PS50404">
    <property type="entry name" value="GST_NTER"/>
    <property type="match status" value="1"/>
</dbReference>
<dbReference type="SUPFAM" id="SSF52833">
    <property type="entry name" value="Thioredoxin-like"/>
    <property type="match status" value="1"/>
</dbReference>
<dbReference type="SFLD" id="SFLDG01151">
    <property type="entry name" value="Main.2:_Nu-like"/>
    <property type="match status" value="1"/>
</dbReference>
<dbReference type="Pfam" id="PF02798">
    <property type="entry name" value="GST_N"/>
    <property type="match status" value="1"/>
</dbReference>
<evidence type="ECO:0000256" key="1">
    <source>
        <dbReference type="ARBA" id="ARBA00007409"/>
    </source>
</evidence>
<dbReference type="SFLD" id="SFLDG00358">
    <property type="entry name" value="Main_(cytGST)"/>
    <property type="match status" value="1"/>
</dbReference>
<gene>
    <name evidence="5" type="ORF">RCOM_0117560</name>
</gene>
<protein>
    <submittedName>
        <fullName evidence="5">Glutathione-s-transferase theta, gst, putative</fullName>
        <ecNumber evidence="5">2.5.1.18</ecNumber>
    </submittedName>
</protein>
<sequence length="238" mass="27448">MIDLYGCGSPNVLKVLLMLEELALPYRLHKVNVHHAEQYRPELLALNPNNKVPFIVDNDAEGGPHTVIESGAILFYLAEKTGRLFGQTLLQRSEIMQWLMWQMGGVGPMFGQALHFQYIAAEGNDYARKRYLTEVKRLYDVAEQRLSQSAWLGGGEYSIADIAAWPWLAKYYNYKGFERRLSDFPNLSRWITAIEQRPAYGRIHELFKALFKEDLGHQQTASADELDHFFGRGRYFRA</sequence>
<evidence type="ECO:0000313" key="6">
    <source>
        <dbReference type="Proteomes" id="UP000008311"/>
    </source>
</evidence>